<organism evidence="3 4">
    <name type="scientific">Paenibacillus ferrarius</name>
    <dbReference type="NCBI Taxonomy" id="1469647"/>
    <lineage>
        <taxon>Bacteria</taxon>
        <taxon>Bacillati</taxon>
        <taxon>Bacillota</taxon>
        <taxon>Bacilli</taxon>
        <taxon>Bacillales</taxon>
        <taxon>Paenibacillaceae</taxon>
        <taxon>Paenibacillus</taxon>
    </lineage>
</organism>
<gene>
    <name evidence="3" type="ORF">BC351_29110</name>
</gene>
<dbReference type="InterPro" id="IPR050708">
    <property type="entry name" value="T6SS_VgrG/RHS"/>
</dbReference>
<protein>
    <recommendedName>
        <fullName evidence="2">Teneurin-like YD-shell domain-containing protein</fullName>
    </recommendedName>
</protein>
<evidence type="ECO:0000256" key="1">
    <source>
        <dbReference type="ARBA" id="ARBA00022737"/>
    </source>
</evidence>
<keyword evidence="4" id="KW-1185">Reference proteome</keyword>
<dbReference type="Gene3D" id="2.180.10.10">
    <property type="entry name" value="RHS repeat-associated core"/>
    <property type="match status" value="2"/>
</dbReference>
<sequence>MKKKIYILIVLLSLFINLFPTYSKIGTVSANSVDRQDQSNVKPINQSKNAKSVITSDLGSREYQTIQAMDNSDPGSTFNYVKTEPETAPFSIQLDNETLSTLNGSLSLKSDDLSVLGPNGLSFALTRTYNSSSSQFYQLNNEGINSDPSQEEKISPIGKGWSWEIPYVLGQYGSTDLYVHPAGSGTYKIVGNTLEGYPWKDLSFELDSHVFVNGLRSMSVLRSIKGINQFFDEKGRIIQISDNYENKIQFYYSVLNDKLIAIVDGVGNTINISYMANYVTVTKGSYSITYYKTNQNGIDLLTKVEDSAGRITTYDYSIKDAKYNMHGSTPLNSNPYALLTGITYPTGAKSVYYYENTPYTRFLNNDISRQYRHQDPDIDNVNQVYRVVAREDHITLSNGSVEVKNRKDITYNGDIGSLANSDLRYSVTVNDGFTSTEFFNKKDFIDSETPPAMYNTKIVASSGNYRKITDMTYNEEKRYTNPTITTVTNKNAVTNESSEPITSIINYDDYRNVMSSTNPLTIQTTYGYDPSSHLLLNVSQPVSATQVQYTEYTRNAKGSVTSEKIREGSSTGKILKQIGYENFDVYGNSLQTRVTTNQGQETLYQTEYSALYNGAFPTKLIVNVKDIDGATSTITKQLDYDPKIGKPLQFVDGNQNITKYQYDILGRLIKVIQPDLSNKEISYLDDTNQIRVINEMGQASLTTWNPIGWKTETGLIENGVYRTKQKYNYDQHGRQNYVEDALGNRTYNEYDQWSRPNKAIYPDNSFESVQYDDIYFYKIQTDPEGNVKKEHYDKLGRLDKRTESTKTKTNVTGIFDYDYAGNLTVFKDHDVPPQNITRMEYDVLGHLTAVTNAKNEKTTYQYDYLGKILKTTFPDYNTKQNKYNELGRLIQTTDANNKIQKFYHDANGNQIGSKDRNGETFKNTYDYRNFLLQSDVLDSQGQVIANESVSYQYDLVGRRIHMSDSTGTTLYSYTPSNGFLSKVTYPDGRILSYSYDSQGNITSLTDPFGSNSYYGYDSRNRLISVGSSLEDIEAQYSYYKNNLLNSTRQKNGVTSYFTYDGLQLSTLTQKKSDGSPLNTFSYSSYDNNGNQLTKMENGVSYSFTYDPLNRIQTSSQFDETFDYDNRGNRTSMTTNHPFDSPDSTYTYDKRNRLTNVTTKNGRNVIYKYNGDGVLWERTENGQSTRYYNRGSNVIAEGNVINGVATLKARYIRGNGLVAREDSAGKAYYVQNGHGDVVNLMDSTGLTKINSYQYDIWGNIVSQQENVPQLFKYSGEMFDDATSLQYLRARWYDPSMGRFVNEDSNEGQIDNPLSLNLYTYVNNNPLTHIDPTGHVAKEMNEDTSTCGCIVDLRELSSGELASIMFDRSLENTPDTVQAAYNEFVRRNFMLVENGVLKVAEGGKIALAAIRNIFKGTESVDEMTSLFRAVSPEEFYPLMESGTFTISPKGFDGKQFGLDFEETLKFAEKYKDIGAIIEVKIPKDKLDQLADFTSVDPFIFKSGTVTIHLDQLEDFNKFIKDLTHKY</sequence>
<dbReference type="OrthoDB" id="41445at2"/>
<dbReference type="NCBIfam" id="TIGR03696">
    <property type="entry name" value="Rhs_assc_core"/>
    <property type="match status" value="1"/>
</dbReference>
<dbReference type="PANTHER" id="PTHR32305:SF15">
    <property type="entry name" value="PROTEIN RHSA-RELATED"/>
    <property type="match status" value="1"/>
</dbReference>
<evidence type="ECO:0000259" key="2">
    <source>
        <dbReference type="Pfam" id="PF25023"/>
    </source>
</evidence>
<dbReference type="RefSeq" id="WP_079414457.1">
    <property type="nucleotide sequence ID" value="NZ_MBTG01000017.1"/>
</dbReference>
<comment type="caution">
    <text evidence="3">The sequence shown here is derived from an EMBL/GenBank/DDBJ whole genome shotgun (WGS) entry which is preliminary data.</text>
</comment>
<dbReference type="InterPro" id="IPR056823">
    <property type="entry name" value="TEN-like_YD-shell"/>
</dbReference>
<feature type="domain" description="Teneurin-like YD-shell" evidence="2">
    <location>
        <begin position="1067"/>
        <end position="1324"/>
    </location>
</feature>
<name>A0A1V4HJA0_9BACL</name>
<dbReference type="InterPro" id="IPR031325">
    <property type="entry name" value="RHS_repeat"/>
</dbReference>
<dbReference type="InterPro" id="IPR022385">
    <property type="entry name" value="Rhs_assc_core"/>
</dbReference>
<dbReference type="InterPro" id="IPR006530">
    <property type="entry name" value="YD"/>
</dbReference>
<dbReference type="EMBL" id="MBTG01000017">
    <property type="protein sequence ID" value="OPH56228.1"/>
    <property type="molecule type" value="Genomic_DNA"/>
</dbReference>
<proteinExistence type="predicted"/>
<accession>A0A1V4HJA0</accession>
<dbReference type="Proteomes" id="UP000190626">
    <property type="component" value="Unassembled WGS sequence"/>
</dbReference>
<reference evidence="4" key="1">
    <citation type="submission" date="2016-07" db="EMBL/GenBank/DDBJ databases">
        <authorList>
            <person name="Florea S."/>
            <person name="Webb J.S."/>
            <person name="Jaromczyk J."/>
            <person name="Schardl C.L."/>
        </authorList>
    </citation>
    <scope>NUCLEOTIDE SEQUENCE [LARGE SCALE GENOMIC DNA]</scope>
    <source>
        <strain evidence="4">CY1</strain>
    </source>
</reference>
<dbReference type="STRING" id="1469647.BC351_29110"/>
<dbReference type="PANTHER" id="PTHR32305">
    <property type="match status" value="1"/>
</dbReference>
<dbReference type="Pfam" id="PF05593">
    <property type="entry name" value="RHS_repeat"/>
    <property type="match status" value="2"/>
</dbReference>
<dbReference type="Pfam" id="PF25023">
    <property type="entry name" value="TEN_YD-shell"/>
    <property type="match status" value="1"/>
</dbReference>
<evidence type="ECO:0000313" key="3">
    <source>
        <dbReference type="EMBL" id="OPH56228.1"/>
    </source>
</evidence>
<keyword evidence="1" id="KW-0677">Repeat</keyword>
<dbReference type="NCBIfam" id="TIGR01643">
    <property type="entry name" value="YD_repeat_2x"/>
    <property type="match status" value="2"/>
</dbReference>
<evidence type="ECO:0000313" key="4">
    <source>
        <dbReference type="Proteomes" id="UP000190626"/>
    </source>
</evidence>